<dbReference type="EMBL" id="CP000532">
    <property type="protein sequence ID" value="ABM39955.1"/>
    <property type="molecule type" value="Genomic_DNA"/>
</dbReference>
<organism evidence="1 2">
    <name type="scientific">Polaromonas naphthalenivorans (strain CJ2)</name>
    <dbReference type="NCBI Taxonomy" id="365044"/>
    <lineage>
        <taxon>Bacteria</taxon>
        <taxon>Pseudomonadati</taxon>
        <taxon>Pseudomonadota</taxon>
        <taxon>Betaproteobacteria</taxon>
        <taxon>Burkholderiales</taxon>
        <taxon>Comamonadaceae</taxon>
        <taxon>Polaromonas</taxon>
    </lineage>
</organism>
<name>A1VWC7_POLNA</name>
<geneLocation type="plasmid" evidence="1 2">
    <name>pPNAP03</name>
</geneLocation>
<sequence>MAIVLTRLAATGSNLPTAEIIFAPNRNLIRGPSDTGKSYLRDCLWYMLGGDKLPKTFPESEGYQSLSLTFLSGNCEFVVHRGLAGGADAVFVREINTVANVAAERLDVNTGELLVQLSGAKGKKVLRSTSEKGDITGDDLRHWFLLSQPTVISEDGTSGTGFSATKHISSFNLFLTGDDDAGIELRKTTAEVERIKGQLSSAEDGLKRIQVGLPGNAVRDDVAEALEHVDTALSAMSSHYEARASQLKELRSQITTASENLFQTTSAYGHSASMVERFQLLDKKYLSDLQRLGASSEGIAFFQALPETPCPLCGTPIEQQVDLKELNPGRPQRYREAIAAEAEKIRILRCGLLVSLENERGRVAALKLSEASYSQELATLQNHEIQQLTAIRLEFSGDPKTLAVRRSELSAQLAIFDEMERLNAEVDRLGKLKIRPHIRVNRETGAAALAVGKLAKALLTEWGFTSVETVVLDPAACDLVIDGRARLSYGAGKRAIFLTAMTVAMLHNSLESNYPHLGVVVIDSPLKAYADPTLTDSNDVALSTVTDNFYDWLAKWEGPGQVVILENEEIRAETAKVLKPIEFTGTRGSGRTGFYPEGIEGT</sequence>
<accession>A1VWC7</accession>
<dbReference type="AlphaFoldDB" id="A1VWC7"/>
<gene>
    <name evidence="1" type="ordered locus">Pnap_4891</name>
</gene>
<keyword evidence="2" id="KW-1185">Reference proteome</keyword>
<protein>
    <recommendedName>
        <fullName evidence="3">Rad50/SbcC-type AAA domain-containing protein</fullName>
    </recommendedName>
</protein>
<dbReference type="HOGENOM" id="CLU_029836_1_0_4"/>
<evidence type="ECO:0000313" key="1">
    <source>
        <dbReference type="EMBL" id="ABM39955.1"/>
    </source>
</evidence>
<dbReference type="Gene3D" id="3.40.50.300">
    <property type="entry name" value="P-loop containing nucleotide triphosphate hydrolases"/>
    <property type="match status" value="1"/>
</dbReference>
<dbReference type="KEGG" id="pna:Pnap_4891"/>
<evidence type="ECO:0008006" key="3">
    <source>
        <dbReference type="Google" id="ProtNLM"/>
    </source>
</evidence>
<reference evidence="2" key="1">
    <citation type="journal article" date="2009" name="Environ. Microbiol.">
        <title>The genome of Polaromonas naphthalenivorans strain CJ2, isolated from coal tar-contaminated sediment, reveals physiological and metabolic versatility and evolution through extensive horizontal gene transfer.</title>
        <authorList>
            <person name="Yagi J.M."/>
            <person name="Sims D."/>
            <person name="Brettin T."/>
            <person name="Bruce D."/>
            <person name="Madsen E.L."/>
        </authorList>
    </citation>
    <scope>NUCLEOTIDE SEQUENCE [LARGE SCALE GENOMIC DNA]</scope>
    <source>
        <strain evidence="2">CJ2</strain>
        <plasmid evidence="2">Plasmid pPNAP03</plasmid>
    </source>
</reference>
<dbReference type="InterPro" id="IPR027417">
    <property type="entry name" value="P-loop_NTPase"/>
</dbReference>
<evidence type="ECO:0000313" key="2">
    <source>
        <dbReference type="Proteomes" id="UP000000644"/>
    </source>
</evidence>
<proteinExistence type="predicted"/>
<dbReference type="OrthoDB" id="975794at2"/>
<keyword evidence="1" id="KW-0614">Plasmid</keyword>
<dbReference type="RefSeq" id="WP_011798326.1">
    <property type="nucleotide sequence ID" value="NC_008759.1"/>
</dbReference>
<dbReference type="Proteomes" id="UP000000644">
    <property type="component" value="Plasmid pPNAP03"/>
</dbReference>